<organism evidence="1 2">
    <name type="scientific">Elliptochloris bilobata</name>
    <dbReference type="NCBI Taxonomy" id="381761"/>
    <lineage>
        <taxon>Eukaryota</taxon>
        <taxon>Viridiplantae</taxon>
        <taxon>Chlorophyta</taxon>
        <taxon>core chlorophytes</taxon>
        <taxon>Trebouxiophyceae</taxon>
        <taxon>Trebouxiophyceae incertae sedis</taxon>
        <taxon>Elliptochloris clade</taxon>
        <taxon>Elliptochloris</taxon>
    </lineage>
</organism>
<keyword evidence="2" id="KW-1185">Reference proteome</keyword>
<accession>A0AAW1RRM6</accession>
<dbReference type="Gene3D" id="3.40.50.1820">
    <property type="entry name" value="alpha/beta hydrolase"/>
    <property type="match status" value="1"/>
</dbReference>
<sequence>MQRRPDVVAGICLAAALVVALQAFGATPLLRFGGPTTASSTSPSGWLAYMKPKAAPQSPSLQALSFEEDSAMNALPADTGPASVNATGIREVIGGMEVLTITTGAAVPNAVLLLFHGCSHSAIDWWHASKNCTTCLGLPEEVGVARAALRRGWAAVAFSSTDREQRCWDTHSQGRDVDYSRDVAAVIQAWSVLAERSGWAKLPRFALGASSGGAMVLALAQRLPLDGVCAMIMAVPPQALGGKPADAASVKTWAYPPAFFVHMARDTNTARAVAADMAVLKKQGVWTDELVVQPRPLSPMFFSDRSDAVDAAASEKIYKALRDAKLLNATGYLVDDPRQTGHEWRKAVQAGMPEAAQVSLRADEAAVPELLNLAWARHEIDSDAAAQALDWMEARRQDASAKMLTVVKPRRALRATAAAAH</sequence>
<evidence type="ECO:0000313" key="2">
    <source>
        <dbReference type="Proteomes" id="UP001445335"/>
    </source>
</evidence>
<proteinExistence type="predicted"/>
<evidence type="ECO:0000313" key="1">
    <source>
        <dbReference type="EMBL" id="KAK9836287.1"/>
    </source>
</evidence>
<comment type="caution">
    <text evidence="1">The sequence shown here is derived from an EMBL/GenBank/DDBJ whole genome shotgun (WGS) entry which is preliminary data.</text>
</comment>
<dbReference type="Proteomes" id="UP001445335">
    <property type="component" value="Unassembled WGS sequence"/>
</dbReference>
<dbReference type="InterPro" id="IPR029058">
    <property type="entry name" value="AB_hydrolase_fold"/>
</dbReference>
<protein>
    <submittedName>
        <fullName evidence="1">Uncharacterized protein</fullName>
    </submittedName>
</protein>
<name>A0AAW1RRM6_9CHLO</name>
<reference evidence="1 2" key="1">
    <citation type="journal article" date="2024" name="Nat. Commun.">
        <title>Phylogenomics reveals the evolutionary origins of lichenization in chlorophyte algae.</title>
        <authorList>
            <person name="Puginier C."/>
            <person name="Libourel C."/>
            <person name="Otte J."/>
            <person name="Skaloud P."/>
            <person name="Haon M."/>
            <person name="Grisel S."/>
            <person name="Petersen M."/>
            <person name="Berrin J.G."/>
            <person name="Delaux P.M."/>
            <person name="Dal Grande F."/>
            <person name="Keller J."/>
        </authorList>
    </citation>
    <scope>NUCLEOTIDE SEQUENCE [LARGE SCALE GENOMIC DNA]</scope>
    <source>
        <strain evidence="1 2">SAG 245.80</strain>
    </source>
</reference>
<gene>
    <name evidence="1" type="ORF">WJX81_002164</name>
</gene>
<dbReference type="AlphaFoldDB" id="A0AAW1RRM6"/>
<dbReference type="EMBL" id="JALJOU010000025">
    <property type="protein sequence ID" value="KAK9836287.1"/>
    <property type="molecule type" value="Genomic_DNA"/>
</dbReference>
<dbReference type="PANTHER" id="PTHR35128">
    <property type="entry name" value="SECRETION-REGULATING GUANINE NUCLEOTIDE EXCHANGE FACTOR"/>
    <property type="match status" value="1"/>
</dbReference>
<dbReference type="SUPFAM" id="SSF53474">
    <property type="entry name" value="alpha/beta-Hydrolases"/>
    <property type="match status" value="1"/>
</dbReference>
<dbReference type="PANTHER" id="PTHR35128:SF1">
    <property type="entry name" value="SECRETION-REGULATING GUANINE NUCLEOTIDE EXCHANGE FACTOR"/>
    <property type="match status" value="1"/>
</dbReference>